<evidence type="ECO:0000313" key="3">
    <source>
        <dbReference type="EMBL" id="SFP51726.1"/>
    </source>
</evidence>
<feature type="transmembrane region" description="Helical" evidence="1">
    <location>
        <begin position="53"/>
        <end position="72"/>
    </location>
</feature>
<name>A0A1I5R0Y5_9BACT</name>
<reference evidence="3 4" key="1">
    <citation type="submission" date="2016-10" db="EMBL/GenBank/DDBJ databases">
        <authorList>
            <person name="de Groot N.N."/>
        </authorList>
    </citation>
    <scope>NUCLEOTIDE SEQUENCE [LARGE SCALE GENOMIC DNA]</scope>
    <source>
        <strain evidence="4">E92,LMG 26720,CCM 7988</strain>
    </source>
</reference>
<feature type="transmembrane region" description="Helical" evidence="1">
    <location>
        <begin position="157"/>
        <end position="174"/>
    </location>
</feature>
<dbReference type="AlphaFoldDB" id="A0A1I5R0Y5"/>
<proteinExistence type="predicted"/>
<keyword evidence="1" id="KW-1133">Transmembrane helix</keyword>
<dbReference type="Proteomes" id="UP000199306">
    <property type="component" value="Unassembled WGS sequence"/>
</dbReference>
<accession>A0A1I5R0Y5</accession>
<gene>
    <name evidence="3" type="ORF">SAMN04515674_103448</name>
</gene>
<keyword evidence="1" id="KW-0472">Membrane</keyword>
<feature type="transmembrane region" description="Helical" evidence="1">
    <location>
        <begin position="12"/>
        <end position="33"/>
    </location>
</feature>
<evidence type="ECO:0000256" key="1">
    <source>
        <dbReference type="SAM" id="Phobius"/>
    </source>
</evidence>
<organism evidence="3 4">
    <name type="scientific">Pseudarcicella hirudinis</name>
    <dbReference type="NCBI Taxonomy" id="1079859"/>
    <lineage>
        <taxon>Bacteria</taxon>
        <taxon>Pseudomonadati</taxon>
        <taxon>Bacteroidota</taxon>
        <taxon>Cytophagia</taxon>
        <taxon>Cytophagales</taxon>
        <taxon>Flectobacillaceae</taxon>
        <taxon>Pseudarcicella</taxon>
    </lineage>
</organism>
<evidence type="ECO:0000259" key="2">
    <source>
        <dbReference type="Pfam" id="PF14360"/>
    </source>
</evidence>
<keyword evidence="4" id="KW-1185">Reference proteome</keyword>
<sequence>MDAWQSADFRIKLIGSILAFSVFPWKVPAYFAYVQSRQGLALNDIVLNNIPALDVSLPIFSIMYLSVLYMIIRLLPNAKNFLLFAITYDLETLFRMLSIYFVPLDAPKDLVFLRDPLAEMFIYANNVPVTKDLFFSGHTATMILVCLFLSGKWEKRIAFLLCGILASLLLVQHVHYTIDVIGALFFTPFAYFIAKKIHGSKLMP</sequence>
<feature type="transmembrane region" description="Helical" evidence="1">
    <location>
        <begin position="81"/>
        <end position="102"/>
    </location>
</feature>
<evidence type="ECO:0000313" key="4">
    <source>
        <dbReference type="Proteomes" id="UP000199306"/>
    </source>
</evidence>
<dbReference type="EMBL" id="FOXH01000003">
    <property type="protein sequence ID" value="SFP51726.1"/>
    <property type="molecule type" value="Genomic_DNA"/>
</dbReference>
<feature type="transmembrane region" description="Helical" evidence="1">
    <location>
        <begin position="133"/>
        <end position="150"/>
    </location>
</feature>
<dbReference type="InterPro" id="IPR025749">
    <property type="entry name" value="Sphingomyelin_synth-like_dom"/>
</dbReference>
<keyword evidence="1" id="KW-0812">Transmembrane</keyword>
<feature type="domain" description="Sphingomyelin synthase-like" evidence="2">
    <location>
        <begin position="132"/>
        <end position="193"/>
    </location>
</feature>
<dbReference type="Pfam" id="PF14360">
    <property type="entry name" value="PAP2_C"/>
    <property type="match status" value="1"/>
</dbReference>
<protein>
    <submittedName>
        <fullName evidence="3">PAP2 superfamily C-terminal</fullName>
    </submittedName>
</protein>